<evidence type="ECO:0000313" key="3">
    <source>
        <dbReference type="Proteomes" id="UP000309561"/>
    </source>
</evidence>
<dbReference type="InterPro" id="IPR001453">
    <property type="entry name" value="MoaB/Mog_dom"/>
</dbReference>
<dbReference type="OrthoDB" id="9801454at2"/>
<evidence type="ECO:0000259" key="1">
    <source>
        <dbReference type="SMART" id="SM00852"/>
    </source>
</evidence>
<dbReference type="SUPFAM" id="SSF53218">
    <property type="entry name" value="Molybdenum cofactor biosynthesis proteins"/>
    <property type="match status" value="1"/>
</dbReference>
<proteinExistence type="predicted"/>
<dbReference type="InterPro" id="IPR050101">
    <property type="entry name" value="CinA"/>
</dbReference>
<sequence length="243" mass="27523">MNFYACIIGSEILNGRRVDKHFEFVKNELQKYGHELFASFIIKDDEKLIKNIYKLVKDDDKSVMFSFGGIGATPDDLTRAIAAEVFTSKPLKRHKQFEKDIIERFGDEAYPHRVHMSDLPQDADLLQNPINNMSGFSLQDRFFFTPGFPQMSHPMIASVIERLFGTSVQKYRATLLANTSENTLINIMKIIPPEIELSSLPILGSEGASVEISLCASNKGLVDKNFKLFKDFLEDSGISYNII</sequence>
<name>A0A4U2Z7I8_9BACT</name>
<protein>
    <submittedName>
        <fullName evidence="2">Competence/damage-inducible protein A</fullName>
    </submittedName>
</protein>
<dbReference type="PANTHER" id="PTHR13939">
    <property type="entry name" value="NICOTINAMIDE-NUCLEOTIDE AMIDOHYDROLASE PNCC"/>
    <property type="match status" value="1"/>
</dbReference>
<evidence type="ECO:0000313" key="2">
    <source>
        <dbReference type="EMBL" id="TKI69835.1"/>
    </source>
</evidence>
<reference evidence="2 3" key="1">
    <citation type="submission" date="2019-04" db="EMBL/GenBank/DDBJ databases">
        <title>Sulfurimonas crateris sp. nov. a facultative anaerobic sulfur-oxidizing chemolithautotrophic bacterium isolated from a terrestrial mud vulcano.</title>
        <authorList>
            <person name="Ratnikova N.M."/>
            <person name="Slobodkin A.I."/>
            <person name="Merkel A.Y."/>
            <person name="Novikov A."/>
            <person name="Bonch-Osmolovskaya E.A."/>
            <person name="Slobodkina G.B."/>
        </authorList>
    </citation>
    <scope>NUCLEOTIDE SEQUENCE [LARGE SCALE GENOMIC DNA]</scope>
    <source>
        <strain evidence="2 3">SN118</strain>
    </source>
</reference>
<organism evidence="2 3">
    <name type="scientific">Sulfurimonas crateris</name>
    <dbReference type="NCBI Taxonomy" id="2574727"/>
    <lineage>
        <taxon>Bacteria</taxon>
        <taxon>Pseudomonadati</taxon>
        <taxon>Campylobacterota</taxon>
        <taxon>Epsilonproteobacteria</taxon>
        <taxon>Campylobacterales</taxon>
        <taxon>Sulfurimonadaceae</taxon>
        <taxon>Sulfurimonas</taxon>
    </lineage>
</organism>
<comment type="caution">
    <text evidence="2">The sequence shown here is derived from an EMBL/GenBank/DDBJ whole genome shotgun (WGS) entry which is preliminary data.</text>
</comment>
<dbReference type="SMART" id="SM00852">
    <property type="entry name" value="MoCF_biosynth"/>
    <property type="match status" value="1"/>
</dbReference>
<dbReference type="Pfam" id="PF00994">
    <property type="entry name" value="MoCF_biosynth"/>
    <property type="match status" value="1"/>
</dbReference>
<feature type="domain" description="MoaB/Mog" evidence="1">
    <location>
        <begin position="4"/>
        <end position="167"/>
    </location>
</feature>
<accession>A0A4U2Z7I8</accession>
<dbReference type="AlphaFoldDB" id="A0A4U2Z7I8"/>
<dbReference type="Gene3D" id="3.40.980.10">
    <property type="entry name" value="MoaB/Mog-like domain"/>
    <property type="match status" value="1"/>
</dbReference>
<gene>
    <name evidence="2" type="ORF">FCU45_04265</name>
</gene>
<keyword evidence="3" id="KW-1185">Reference proteome</keyword>
<dbReference type="InterPro" id="IPR036425">
    <property type="entry name" value="MoaB/Mog-like_dom_sf"/>
</dbReference>
<dbReference type="Proteomes" id="UP000309561">
    <property type="component" value="Unassembled WGS sequence"/>
</dbReference>
<dbReference type="RefSeq" id="WP_137012640.1">
    <property type="nucleotide sequence ID" value="NZ_SZPX01000003.1"/>
</dbReference>
<dbReference type="EMBL" id="SZPX01000003">
    <property type="protein sequence ID" value="TKI69835.1"/>
    <property type="molecule type" value="Genomic_DNA"/>
</dbReference>
<dbReference type="PANTHER" id="PTHR13939:SF0">
    <property type="entry name" value="NMN AMIDOHYDROLASE-LIKE PROTEIN YFAY"/>
    <property type="match status" value="1"/>
</dbReference>